<dbReference type="InterPro" id="IPR001584">
    <property type="entry name" value="Integrase_cat-core"/>
</dbReference>
<dbReference type="EMBL" id="CARXXK010000002">
    <property type="protein sequence ID" value="CAI6357128.1"/>
    <property type="molecule type" value="Genomic_DNA"/>
</dbReference>
<dbReference type="SUPFAM" id="SSF53098">
    <property type="entry name" value="Ribonuclease H-like"/>
    <property type="match status" value="1"/>
</dbReference>
<evidence type="ECO:0000259" key="1">
    <source>
        <dbReference type="PROSITE" id="PS50994"/>
    </source>
</evidence>
<dbReference type="PANTHER" id="PTHR47331">
    <property type="entry name" value="PHD-TYPE DOMAIN-CONTAINING PROTEIN"/>
    <property type="match status" value="1"/>
</dbReference>
<dbReference type="GO" id="GO:0003676">
    <property type="term" value="F:nucleic acid binding"/>
    <property type="evidence" value="ECO:0007669"/>
    <property type="project" value="InterPro"/>
</dbReference>
<evidence type="ECO:0000313" key="2">
    <source>
        <dbReference type="EMBL" id="CAI6357128.1"/>
    </source>
</evidence>
<reference evidence="2 3" key="1">
    <citation type="submission" date="2023-01" db="EMBL/GenBank/DDBJ databases">
        <authorList>
            <person name="Whitehead M."/>
        </authorList>
    </citation>
    <scope>NUCLEOTIDE SEQUENCE [LARGE SCALE GENOMIC DNA]</scope>
</reference>
<keyword evidence="3" id="KW-1185">Reference proteome</keyword>
<name>A0AAV0WMT0_9HEMI</name>
<proteinExistence type="predicted"/>
<evidence type="ECO:0000313" key="3">
    <source>
        <dbReference type="Proteomes" id="UP001160148"/>
    </source>
</evidence>
<dbReference type="Pfam" id="PF18701">
    <property type="entry name" value="DUF5641"/>
    <property type="match status" value="1"/>
</dbReference>
<comment type="caution">
    <text evidence="2">The sequence shown here is derived from an EMBL/GenBank/DDBJ whole genome shotgun (WGS) entry which is preliminary data.</text>
</comment>
<feature type="domain" description="Integrase catalytic" evidence="1">
    <location>
        <begin position="19"/>
        <end position="216"/>
    </location>
</feature>
<dbReference type="AlphaFoldDB" id="A0AAV0WMT0"/>
<dbReference type="Proteomes" id="UP001160148">
    <property type="component" value="Unassembled WGS sequence"/>
</dbReference>
<gene>
    <name evidence="2" type="ORF">MEUPH1_LOCUS12788</name>
</gene>
<dbReference type="InterPro" id="IPR040676">
    <property type="entry name" value="DUF5641"/>
</dbReference>
<dbReference type="Gene3D" id="3.30.420.10">
    <property type="entry name" value="Ribonuclease H-like superfamily/Ribonuclease H"/>
    <property type="match status" value="1"/>
</dbReference>
<sequence>MWFPKPIVVQPILGNLPAERVEPTRAFSSCGIDFAGPFMIKTSVRRNAPLVKAYVCIFVCFSTKAVHMELVGDLSTPAFINALNRFFDRRGRSITIYTDNATNFVGANRKMKEWSNLFHSEQNKKKVHDALTDLGVQWRFIPPRSPHFGGLWEAAVKSMKQLLQKTVGNAHLRFEELSTVLTRAEACLNSRPITPMSSDPNDTSFLTPGHFLIGDSLLSIPEPDLSNIPTSHLSRWRRVTQYSRTIWQKWSREYLNQLQERKRWAGAKGPKLEVGTVVLMREDNLPPLRWRLARVTKVIAGDDGEVRVAEVQTTTGQFTRAVRQLCPLPFKENGTE</sequence>
<dbReference type="PROSITE" id="PS50994">
    <property type="entry name" value="INTEGRASE"/>
    <property type="match status" value="1"/>
</dbReference>
<protein>
    <recommendedName>
        <fullName evidence="1">Integrase catalytic domain-containing protein</fullName>
    </recommendedName>
</protein>
<dbReference type="PANTHER" id="PTHR47331:SF1">
    <property type="entry name" value="GAG-LIKE PROTEIN"/>
    <property type="match status" value="1"/>
</dbReference>
<dbReference type="GO" id="GO:0015074">
    <property type="term" value="P:DNA integration"/>
    <property type="evidence" value="ECO:0007669"/>
    <property type="project" value="InterPro"/>
</dbReference>
<accession>A0AAV0WMT0</accession>
<dbReference type="InterPro" id="IPR012337">
    <property type="entry name" value="RNaseH-like_sf"/>
</dbReference>
<organism evidence="2 3">
    <name type="scientific">Macrosiphum euphorbiae</name>
    <name type="common">potato aphid</name>
    <dbReference type="NCBI Taxonomy" id="13131"/>
    <lineage>
        <taxon>Eukaryota</taxon>
        <taxon>Metazoa</taxon>
        <taxon>Ecdysozoa</taxon>
        <taxon>Arthropoda</taxon>
        <taxon>Hexapoda</taxon>
        <taxon>Insecta</taxon>
        <taxon>Pterygota</taxon>
        <taxon>Neoptera</taxon>
        <taxon>Paraneoptera</taxon>
        <taxon>Hemiptera</taxon>
        <taxon>Sternorrhyncha</taxon>
        <taxon>Aphidomorpha</taxon>
        <taxon>Aphidoidea</taxon>
        <taxon>Aphididae</taxon>
        <taxon>Macrosiphini</taxon>
        <taxon>Macrosiphum</taxon>
    </lineage>
</organism>
<dbReference type="InterPro" id="IPR036397">
    <property type="entry name" value="RNaseH_sf"/>
</dbReference>